<name>A0A0J7YNB1_BETVV</name>
<keyword evidence="1" id="KW-0175">Coiled coil</keyword>
<feature type="coiled-coil region" evidence="1">
    <location>
        <begin position="5"/>
        <end position="32"/>
    </location>
</feature>
<evidence type="ECO:0000256" key="1">
    <source>
        <dbReference type="SAM" id="Coils"/>
    </source>
</evidence>
<proteinExistence type="predicted"/>
<evidence type="ECO:0000313" key="2">
    <source>
        <dbReference type="EMBL" id="KMS65074.1"/>
    </source>
</evidence>
<sequence>MSSREQLIKEEMEHIKEEIAEVEAKLAVAEEKDAENLIVVRTELITTLQRRLDTLQSSLLKPTGTFAKMSHRIRPRLLCGFYDVFTGYLCFS</sequence>
<reference evidence="2 3" key="1">
    <citation type="journal article" date="2014" name="Nature">
        <title>The genome of the recently domesticated crop plant sugar beet (Beta vulgaris).</title>
        <authorList>
            <person name="Dohm J.C."/>
            <person name="Minoche A.E."/>
            <person name="Holtgrawe D."/>
            <person name="Capella-Gutierrez S."/>
            <person name="Zakrzewski F."/>
            <person name="Tafer H."/>
            <person name="Rupp O."/>
            <person name="Sorensen T.R."/>
            <person name="Stracke R."/>
            <person name="Reinhardt R."/>
            <person name="Goesmann A."/>
            <person name="Kraft T."/>
            <person name="Schulz B."/>
            <person name="Stadler P.F."/>
            <person name="Schmidt T."/>
            <person name="Gabaldon T."/>
            <person name="Lehrach H."/>
            <person name="Weisshaar B."/>
            <person name="Himmelbauer H."/>
        </authorList>
    </citation>
    <scope>NUCLEOTIDE SEQUENCE [LARGE SCALE GENOMIC DNA]</scope>
    <source>
        <tissue evidence="2">Taproot</tissue>
    </source>
</reference>
<gene>
    <name evidence="2" type="ORF">BVRB_039710</name>
</gene>
<dbReference type="Proteomes" id="UP000035740">
    <property type="component" value="Unassembled WGS sequence"/>
</dbReference>
<dbReference type="EMBL" id="KQ115315">
    <property type="protein sequence ID" value="KMS65074.1"/>
    <property type="molecule type" value="Genomic_DNA"/>
</dbReference>
<keyword evidence="3" id="KW-1185">Reference proteome</keyword>
<protein>
    <submittedName>
        <fullName evidence="2">Uncharacterized protein</fullName>
    </submittedName>
</protein>
<dbReference type="Gramene" id="KMS65074">
    <property type="protein sequence ID" value="KMS65074"/>
    <property type="gene ID" value="BVRB_039710"/>
</dbReference>
<evidence type="ECO:0000313" key="3">
    <source>
        <dbReference type="Proteomes" id="UP000035740"/>
    </source>
</evidence>
<accession>A0A0J7YNB1</accession>
<dbReference type="AlphaFoldDB" id="A0A0J7YNB1"/>
<organism evidence="2 3">
    <name type="scientific">Beta vulgaris subsp. vulgaris</name>
    <name type="common">Beet</name>
    <dbReference type="NCBI Taxonomy" id="3555"/>
    <lineage>
        <taxon>Eukaryota</taxon>
        <taxon>Viridiplantae</taxon>
        <taxon>Streptophyta</taxon>
        <taxon>Embryophyta</taxon>
        <taxon>Tracheophyta</taxon>
        <taxon>Spermatophyta</taxon>
        <taxon>Magnoliopsida</taxon>
        <taxon>eudicotyledons</taxon>
        <taxon>Gunneridae</taxon>
        <taxon>Pentapetalae</taxon>
        <taxon>Caryophyllales</taxon>
        <taxon>Chenopodiaceae</taxon>
        <taxon>Betoideae</taxon>
        <taxon>Beta</taxon>
    </lineage>
</organism>